<proteinExistence type="predicted"/>
<name>A0A165GDX7_EXIGL</name>
<evidence type="ECO:0000256" key="1">
    <source>
        <dbReference type="SAM" id="MobiDB-lite"/>
    </source>
</evidence>
<sequence>MAETLNLTIPAVLTQCEDAILSWSGTTNSVVIFVVNAKVLAAPAGNSATWRVDIPSNTLQKFYLQDTRSERETRRISAFVNPNHQGDDSCVRDDSVLETVLLRPSGSSFSTPSTTLGSSATVISDSTGGSSTTSRHVAIPYIILAAVLIGVLFAFLLFGGIALLRRRRRRELGGHAGTTPYESSPVNASRTASSTAWKRDLSERIFSKQSEEHVEHASHPSEERGDQSYVGQNSADATPRLPSYASRYVE</sequence>
<dbReference type="AlphaFoldDB" id="A0A165GDX7"/>
<keyword evidence="2" id="KW-1133">Transmembrane helix</keyword>
<protein>
    <recommendedName>
        <fullName evidence="5">Mid2 domain-containing protein</fullName>
    </recommendedName>
</protein>
<evidence type="ECO:0000313" key="3">
    <source>
        <dbReference type="EMBL" id="KZV90376.1"/>
    </source>
</evidence>
<gene>
    <name evidence="3" type="ORF">EXIGLDRAFT_694715</name>
</gene>
<feature type="compositionally biased region" description="Polar residues" evidence="1">
    <location>
        <begin position="180"/>
        <end position="195"/>
    </location>
</feature>
<dbReference type="EMBL" id="KV426050">
    <property type="protein sequence ID" value="KZV90376.1"/>
    <property type="molecule type" value="Genomic_DNA"/>
</dbReference>
<feature type="transmembrane region" description="Helical" evidence="2">
    <location>
        <begin position="141"/>
        <end position="164"/>
    </location>
</feature>
<keyword evidence="4" id="KW-1185">Reference proteome</keyword>
<evidence type="ECO:0000313" key="4">
    <source>
        <dbReference type="Proteomes" id="UP000077266"/>
    </source>
</evidence>
<evidence type="ECO:0008006" key="5">
    <source>
        <dbReference type="Google" id="ProtNLM"/>
    </source>
</evidence>
<organism evidence="3 4">
    <name type="scientific">Exidia glandulosa HHB12029</name>
    <dbReference type="NCBI Taxonomy" id="1314781"/>
    <lineage>
        <taxon>Eukaryota</taxon>
        <taxon>Fungi</taxon>
        <taxon>Dikarya</taxon>
        <taxon>Basidiomycota</taxon>
        <taxon>Agaricomycotina</taxon>
        <taxon>Agaricomycetes</taxon>
        <taxon>Auriculariales</taxon>
        <taxon>Exidiaceae</taxon>
        <taxon>Exidia</taxon>
    </lineage>
</organism>
<feature type="region of interest" description="Disordered" evidence="1">
    <location>
        <begin position="107"/>
        <end position="131"/>
    </location>
</feature>
<feature type="compositionally biased region" description="Basic and acidic residues" evidence="1">
    <location>
        <begin position="208"/>
        <end position="226"/>
    </location>
</feature>
<evidence type="ECO:0000256" key="2">
    <source>
        <dbReference type="SAM" id="Phobius"/>
    </source>
</evidence>
<dbReference type="Proteomes" id="UP000077266">
    <property type="component" value="Unassembled WGS sequence"/>
</dbReference>
<feature type="region of interest" description="Disordered" evidence="1">
    <location>
        <begin position="208"/>
        <end position="250"/>
    </location>
</feature>
<accession>A0A165GDX7</accession>
<reference evidence="3 4" key="1">
    <citation type="journal article" date="2016" name="Mol. Biol. Evol.">
        <title>Comparative Genomics of Early-Diverging Mushroom-Forming Fungi Provides Insights into the Origins of Lignocellulose Decay Capabilities.</title>
        <authorList>
            <person name="Nagy L.G."/>
            <person name="Riley R."/>
            <person name="Tritt A."/>
            <person name="Adam C."/>
            <person name="Daum C."/>
            <person name="Floudas D."/>
            <person name="Sun H."/>
            <person name="Yadav J.S."/>
            <person name="Pangilinan J."/>
            <person name="Larsson K.H."/>
            <person name="Matsuura K."/>
            <person name="Barry K."/>
            <person name="Labutti K."/>
            <person name="Kuo R."/>
            <person name="Ohm R.A."/>
            <person name="Bhattacharya S.S."/>
            <person name="Shirouzu T."/>
            <person name="Yoshinaga Y."/>
            <person name="Martin F.M."/>
            <person name="Grigoriev I.V."/>
            <person name="Hibbett D.S."/>
        </authorList>
    </citation>
    <scope>NUCLEOTIDE SEQUENCE [LARGE SCALE GENOMIC DNA]</scope>
    <source>
        <strain evidence="3 4">HHB12029</strain>
    </source>
</reference>
<feature type="region of interest" description="Disordered" evidence="1">
    <location>
        <begin position="174"/>
        <end position="195"/>
    </location>
</feature>
<keyword evidence="2" id="KW-0472">Membrane</keyword>
<keyword evidence="2" id="KW-0812">Transmembrane</keyword>
<dbReference type="InParanoid" id="A0A165GDX7"/>